<sequence>MKAALDLMLFLVSGLALAGGTVAGVAMAACVLTGAGWWWLRRGRR</sequence>
<keyword evidence="2" id="KW-0732">Signal</keyword>
<feature type="chain" id="PRO_5045573152" evidence="2">
    <location>
        <begin position="19"/>
        <end position="45"/>
    </location>
</feature>
<evidence type="ECO:0000313" key="3">
    <source>
        <dbReference type="EMBL" id="MFC3173299.1"/>
    </source>
</evidence>
<keyword evidence="4" id="KW-1185">Reference proteome</keyword>
<comment type="caution">
    <text evidence="3">The sequence shown here is derived from an EMBL/GenBank/DDBJ whole genome shotgun (WGS) entry which is preliminary data.</text>
</comment>
<dbReference type="Proteomes" id="UP001595604">
    <property type="component" value="Unassembled WGS sequence"/>
</dbReference>
<feature type="signal peptide" evidence="2">
    <location>
        <begin position="1"/>
        <end position="18"/>
    </location>
</feature>
<evidence type="ECO:0000313" key="4">
    <source>
        <dbReference type="Proteomes" id="UP001595604"/>
    </source>
</evidence>
<organism evidence="3 4">
    <name type="scientific">Novosphingobium bradum</name>
    <dbReference type="NCBI Taxonomy" id="1737444"/>
    <lineage>
        <taxon>Bacteria</taxon>
        <taxon>Pseudomonadati</taxon>
        <taxon>Pseudomonadota</taxon>
        <taxon>Alphaproteobacteria</taxon>
        <taxon>Sphingomonadales</taxon>
        <taxon>Sphingomonadaceae</taxon>
        <taxon>Novosphingobium</taxon>
    </lineage>
</organism>
<name>A0ABV7IKT7_9SPHN</name>
<protein>
    <submittedName>
        <fullName evidence="3">Uncharacterized protein</fullName>
    </submittedName>
</protein>
<dbReference type="PROSITE" id="PS51257">
    <property type="entry name" value="PROKAR_LIPOPROTEIN"/>
    <property type="match status" value="1"/>
</dbReference>
<reference evidence="4" key="1">
    <citation type="journal article" date="2019" name="Int. J. Syst. Evol. Microbiol.">
        <title>The Global Catalogue of Microorganisms (GCM) 10K type strain sequencing project: providing services to taxonomists for standard genome sequencing and annotation.</title>
        <authorList>
            <consortium name="The Broad Institute Genomics Platform"/>
            <consortium name="The Broad Institute Genome Sequencing Center for Infectious Disease"/>
            <person name="Wu L."/>
            <person name="Ma J."/>
        </authorList>
    </citation>
    <scope>NUCLEOTIDE SEQUENCE [LARGE SCALE GENOMIC DNA]</scope>
    <source>
        <strain evidence="4">KCTC 42984</strain>
    </source>
</reference>
<gene>
    <name evidence="3" type="ORF">ACFOD9_03430</name>
</gene>
<dbReference type="RefSeq" id="WP_379508680.1">
    <property type="nucleotide sequence ID" value="NZ_JBHRTQ010000003.1"/>
</dbReference>
<evidence type="ECO:0000256" key="2">
    <source>
        <dbReference type="SAM" id="SignalP"/>
    </source>
</evidence>
<keyword evidence="1" id="KW-0472">Membrane</keyword>
<dbReference type="EMBL" id="JBHRTQ010000003">
    <property type="protein sequence ID" value="MFC3173299.1"/>
    <property type="molecule type" value="Genomic_DNA"/>
</dbReference>
<evidence type="ECO:0000256" key="1">
    <source>
        <dbReference type="SAM" id="Phobius"/>
    </source>
</evidence>
<accession>A0ABV7IKT7</accession>
<proteinExistence type="predicted"/>
<keyword evidence="1" id="KW-1133">Transmembrane helix</keyword>
<feature type="transmembrane region" description="Helical" evidence="1">
    <location>
        <begin position="15"/>
        <end position="40"/>
    </location>
</feature>
<keyword evidence="1" id="KW-0812">Transmembrane</keyword>